<evidence type="ECO:0000313" key="2">
    <source>
        <dbReference type="Proteomes" id="UP001501565"/>
    </source>
</evidence>
<organism evidence="1 2">
    <name type="scientific">Litoribacillus peritrichatus</name>
    <dbReference type="NCBI Taxonomy" id="718191"/>
    <lineage>
        <taxon>Bacteria</taxon>
        <taxon>Pseudomonadati</taxon>
        <taxon>Pseudomonadota</taxon>
        <taxon>Gammaproteobacteria</taxon>
        <taxon>Oceanospirillales</taxon>
        <taxon>Oceanospirillaceae</taxon>
        <taxon>Litoribacillus</taxon>
    </lineage>
</organism>
<dbReference type="InterPro" id="IPR023198">
    <property type="entry name" value="PGP-like_dom2"/>
</dbReference>
<dbReference type="Gene3D" id="3.40.50.1000">
    <property type="entry name" value="HAD superfamily/HAD-like"/>
    <property type="match status" value="1"/>
</dbReference>
<accession>A0ABP7N3V4</accession>
<comment type="caution">
    <text evidence="1">The sequence shown here is derived from an EMBL/GenBank/DDBJ whole genome shotgun (WGS) entry which is preliminary data.</text>
</comment>
<dbReference type="SFLD" id="SFLDG01129">
    <property type="entry name" value="C1.5:_HAD__Beta-PGM__Phosphata"/>
    <property type="match status" value="1"/>
</dbReference>
<name>A0ABP7N3V4_9GAMM</name>
<dbReference type="NCBIfam" id="TIGR01549">
    <property type="entry name" value="HAD-SF-IA-v1"/>
    <property type="match status" value="1"/>
</dbReference>
<keyword evidence="2" id="KW-1185">Reference proteome</keyword>
<dbReference type="SUPFAM" id="SSF56784">
    <property type="entry name" value="HAD-like"/>
    <property type="match status" value="1"/>
</dbReference>
<proteinExistence type="predicted"/>
<dbReference type="SFLD" id="SFLDS00003">
    <property type="entry name" value="Haloacid_Dehalogenase"/>
    <property type="match status" value="1"/>
</dbReference>
<evidence type="ECO:0000313" key="1">
    <source>
        <dbReference type="EMBL" id="GAA3934728.1"/>
    </source>
</evidence>
<keyword evidence="1" id="KW-0378">Hydrolase</keyword>
<sequence>MMENKYDLVIFDWDGTLVDSADLIVGCMQSAFQDASVNVPVGKAVRNIIGLGIKEAIRTLDETIDEDCVELVRQRYGHHFHLRDTGELNVFDGVYSLLDDLSGSRIRSAVATGKSRRGLKRGLAKFKAAHHFEVTRCADETQSKPHPLMLSQILAETSVPLEKAIMVGDSIYDMEMARNIGMDSVAVTYGVHSKDELSAFSPTEYVDNVDQLKLFLLD</sequence>
<reference evidence="2" key="1">
    <citation type="journal article" date="2019" name="Int. J. Syst. Evol. Microbiol.">
        <title>The Global Catalogue of Microorganisms (GCM) 10K type strain sequencing project: providing services to taxonomists for standard genome sequencing and annotation.</title>
        <authorList>
            <consortium name="The Broad Institute Genomics Platform"/>
            <consortium name="The Broad Institute Genome Sequencing Center for Infectious Disease"/>
            <person name="Wu L."/>
            <person name="Ma J."/>
        </authorList>
    </citation>
    <scope>NUCLEOTIDE SEQUENCE [LARGE SCALE GENOMIC DNA]</scope>
    <source>
        <strain evidence="2">JCM 17551</strain>
    </source>
</reference>
<dbReference type="InterPro" id="IPR006439">
    <property type="entry name" value="HAD-SF_hydro_IA"/>
</dbReference>
<protein>
    <submittedName>
        <fullName evidence="1">HAD-IA family hydrolase</fullName>
    </submittedName>
</protein>
<dbReference type="PANTHER" id="PTHR43434">
    <property type="entry name" value="PHOSPHOGLYCOLATE PHOSPHATASE"/>
    <property type="match status" value="1"/>
</dbReference>
<dbReference type="PANTHER" id="PTHR43434:SF24">
    <property type="entry name" value="HYDROLASE-RELATED"/>
    <property type="match status" value="1"/>
</dbReference>
<gene>
    <name evidence="1" type="ORF">GCM10022277_34120</name>
</gene>
<dbReference type="InterPro" id="IPR023214">
    <property type="entry name" value="HAD_sf"/>
</dbReference>
<dbReference type="InterPro" id="IPR050155">
    <property type="entry name" value="HAD-like_hydrolase_sf"/>
</dbReference>
<dbReference type="InterPro" id="IPR036412">
    <property type="entry name" value="HAD-like_sf"/>
</dbReference>
<dbReference type="InterPro" id="IPR041492">
    <property type="entry name" value="HAD_2"/>
</dbReference>
<dbReference type="Pfam" id="PF13419">
    <property type="entry name" value="HAD_2"/>
    <property type="match status" value="1"/>
</dbReference>
<dbReference type="Proteomes" id="UP001501565">
    <property type="component" value="Unassembled WGS sequence"/>
</dbReference>
<dbReference type="Gene3D" id="1.10.150.240">
    <property type="entry name" value="Putative phosphatase, domain 2"/>
    <property type="match status" value="1"/>
</dbReference>
<dbReference type="RefSeq" id="WP_344799805.1">
    <property type="nucleotide sequence ID" value="NZ_BAABBN010000012.1"/>
</dbReference>
<dbReference type="GO" id="GO:0016787">
    <property type="term" value="F:hydrolase activity"/>
    <property type="evidence" value="ECO:0007669"/>
    <property type="project" value="UniProtKB-KW"/>
</dbReference>
<dbReference type="EMBL" id="BAABBN010000012">
    <property type="protein sequence ID" value="GAA3934728.1"/>
    <property type="molecule type" value="Genomic_DNA"/>
</dbReference>